<evidence type="ECO:0000259" key="6">
    <source>
        <dbReference type="Pfam" id="PF07727"/>
    </source>
</evidence>
<feature type="domain" description="Retrovirus-related Pol polyprotein from transposon TNT 1-94-like beta-barrel" evidence="8">
    <location>
        <begin position="266"/>
        <end position="348"/>
    </location>
</feature>
<keyword evidence="4" id="KW-0378">Hydrolase</keyword>
<dbReference type="InterPro" id="IPR025724">
    <property type="entry name" value="GAG-pre-integrase_dom"/>
</dbReference>
<reference evidence="9" key="2">
    <citation type="journal article" date="2024" name="Plant">
        <title>Genomic evolution and insights into agronomic trait innovations of Sesamum species.</title>
        <authorList>
            <person name="Miao H."/>
            <person name="Wang L."/>
            <person name="Qu L."/>
            <person name="Liu H."/>
            <person name="Sun Y."/>
            <person name="Le M."/>
            <person name="Wang Q."/>
            <person name="Wei S."/>
            <person name="Zheng Y."/>
            <person name="Lin W."/>
            <person name="Duan Y."/>
            <person name="Cao H."/>
            <person name="Xiong S."/>
            <person name="Wang X."/>
            <person name="Wei L."/>
            <person name="Li C."/>
            <person name="Ma Q."/>
            <person name="Ju M."/>
            <person name="Zhao R."/>
            <person name="Li G."/>
            <person name="Mu C."/>
            <person name="Tian Q."/>
            <person name="Mei H."/>
            <person name="Zhang T."/>
            <person name="Gao T."/>
            <person name="Zhang H."/>
        </authorList>
    </citation>
    <scope>NUCLEOTIDE SEQUENCE</scope>
    <source>
        <strain evidence="9">K16</strain>
    </source>
</reference>
<dbReference type="Gene3D" id="3.30.420.10">
    <property type="entry name" value="Ribonuclease H-like superfamily/Ribonuclease H"/>
    <property type="match status" value="1"/>
</dbReference>
<keyword evidence="2" id="KW-0479">Metal-binding</keyword>
<name>A0AAE2C3Y9_9LAMI</name>
<dbReference type="InterPro" id="IPR054722">
    <property type="entry name" value="PolX-like_BBD"/>
</dbReference>
<evidence type="ECO:0000256" key="4">
    <source>
        <dbReference type="ARBA" id="ARBA00022801"/>
    </source>
</evidence>
<evidence type="ECO:0000313" key="9">
    <source>
        <dbReference type="EMBL" id="KAK4407825.1"/>
    </source>
</evidence>
<dbReference type="InterPro" id="IPR013103">
    <property type="entry name" value="RVT_2"/>
</dbReference>
<gene>
    <name evidence="9" type="ORF">Sango_0363500</name>
</gene>
<dbReference type="GO" id="GO:0006508">
    <property type="term" value="P:proteolysis"/>
    <property type="evidence" value="ECO:0007669"/>
    <property type="project" value="UniProtKB-KW"/>
</dbReference>
<evidence type="ECO:0000256" key="2">
    <source>
        <dbReference type="ARBA" id="ARBA00022723"/>
    </source>
</evidence>
<reference evidence="9" key="1">
    <citation type="submission" date="2020-06" db="EMBL/GenBank/DDBJ databases">
        <authorList>
            <person name="Li T."/>
            <person name="Hu X."/>
            <person name="Zhang T."/>
            <person name="Song X."/>
            <person name="Zhang H."/>
            <person name="Dai N."/>
            <person name="Sheng W."/>
            <person name="Hou X."/>
            <person name="Wei L."/>
        </authorList>
    </citation>
    <scope>NUCLEOTIDE SEQUENCE</scope>
    <source>
        <strain evidence="9">K16</strain>
        <tissue evidence="9">Leaf</tissue>
    </source>
</reference>
<feature type="compositionally biased region" description="Polar residues" evidence="5">
    <location>
        <begin position="547"/>
        <end position="562"/>
    </location>
</feature>
<dbReference type="InterPro" id="IPR039537">
    <property type="entry name" value="Retrotran_Ty1/copia-like"/>
</dbReference>
<dbReference type="GO" id="GO:0046872">
    <property type="term" value="F:metal ion binding"/>
    <property type="evidence" value="ECO:0007669"/>
    <property type="project" value="UniProtKB-KW"/>
</dbReference>
<evidence type="ECO:0000259" key="7">
    <source>
        <dbReference type="Pfam" id="PF13976"/>
    </source>
</evidence>
<dbReference type="Pfam" id="PF07727">
    <property type="entry name" value="RVT_2"/>
    <property type="match status" value="2"/>
</dbReference>
<dbReference type="GO" id="GO:0004190">
    <property type="term" value="F:aspartic-type endopeptidase activity"/>
    <property type="evidence" value="ECO:0007669"/>
    <property type="project" value="UniProtKB-KW"/>
</dbReference>
<dbReference type="GO" id="GO:0003676">
    <property type="term" value="F:nucleic acid binding"/>
    <property type="evidence" value="ECO:0007669"/>
    <property type="project" value="InterPro"/>
</dbReference>
<evidence type="ECO:0000256" key="1">
    <source>
        <dbReference type="ARBA" id="ARBA00022670"/>
    </source>
</evidence>
<proteinExistence type="predicted"/>
<evidence type="ECO:0000313" key="10">
    <source>
        <dbReference type="Proteomes" id="UP001289374"/>
    </source>
</evidence>
<dbReference type="SUPFAM" id="SSF53098">
    <property type="entry name" value="Ribonuclease H-like"/>
    <property type="match status" value="1"/>
</dbReference>
<keyword evidence="10" id="KW-1185">Reference proteome</keyword>
<evidence type="ECO:0000259" key="8">
    <source>
        <dbReference type="Pfam" id="PF22936"/>
    </source>
</evidence>
<dbReference type="Gene3D" id="4.10.60.10">
    <property type="entry name" value="Zinc finger, CCHC-type"/>
    <property type="match status" value="1"/>
</dbReference>
<feature type="domain" description="Reverse transcriptase Ty1/copia-type" evidence="6">
    <location>
        <begin position="623"/>
        <end position="673"/>
    </location>
</feature>
<dbReference type="SUPFAM" id="SSF56672">
    <property type="entry name" value="DNA/RNA polymerases"/>
    <property type="match status" value="1"/>
</dbReference>
<protein>
    <submittedName>
        <fullName evidence="9">Retrovirus-related Pol polyprotein from transposon TNT 1-94</fullName>
    </submittedName>
</protein>
<feature type="region of interest" description="Disordered" evidence="5">
    <location>
        <begin position="542"/>
        <end position="562"/>
    </location>
</feature>
<evidence type="ECO:0000256" key="3">
    <source>
        <dbReference type="ARBA" id="ARBA00022750"/>
    </source>
</evidence>
<feature type="domain" description="GAG-pre-integrase" evidence="7">
    <location>
        <begin position="395"/>
        <end position="442"/>
    </location>
</feature>
<evidence type="ECO:0000256" key="5">
    <source>
        <dbReference type="SAM" id="MobiDB-lite"/>
    </source>
</evidence>
<dbReference type="PANTHER" id="PTHR42648:SF27">
    <property type="entry name" value="RNA-DIRECTED DNA POLYMERASE"/>
    <property type="match status" value="1"/>
</dbReference>
<dbReference type="Pfam" id="PF22936">
    <property type="entry name" value="Pol_BBD"/>
    <property type="match status" value="1"/>
</dbReference>
<dbReference type="Proteomes" id="UP001289374">
    <property type="component" value="Unassembled WGS sequence"/>
</dbReference>
<keyword evidence="1" id="KW-0645">Protease</keyword>
<keyword evidence="3" id="KW-0064">Aspartyl protease</keyword>
<accession>A0AAE2C3Y9</accession>
<dbReference type="AlphaFoldDB" id="A0AAE2C3Y9"/>
<dbReference type="InterPro" id="IPR036397">
    <property type="entry name" value="RNaseH_sf"/>
</dbReference>
<sequence>MDKPLPQTLPDGSLSEEREAFERWYADYRKVQSIILASMSNDMQKQYDRMDDVTSILQCMKEVYAIPDRNTRYVATKEFIRAKMTEGSSVQEHGVKMLSLVEKLEDLKAGLDNDTYVDVILQLLPPSYDPFIVNFNMNGLEKSINKLINMLVQYEATIKKSVPSVLIGEALTSEAKDKRAGRQKRKKGKAKVKTIVIAKDAKSASITLVGISKGKRRIGTQQDSRANDICAHYREKEHWKRDCPNLSSNQGMFVVEVNMITNSTSWVLNTSCGAHICNDLQVLQRSKKLNKDEVVLRLGDGEAVAVEAVGIINLVISDRVRLELKDGYFVPSFIKNIISIPLLDNVGFEFLINKNCFYLMKDGSSHMLGKLNNALYILQKSDWIMTAQNKRKLDNLENAQIWHARLGHISQDRMNRLVDSKSLKIDNLDNLPAYESCLKGKMTRKSFVGQNTLANGLFDLIHTDVCGLLNTQARGGFSYFITFIDDHSRYGYVYMMRVMRLRQRLGYYFYDPSEQKVLFSRNAVLLERGFPTYTQRDELLLKESSEEPQSNAGTSFTPTISTDNVPILRRSARVPQPPERFGFLGMNGQLDNDPKTYGEAMLDIDLRKWLESMKSQMDSMSSNQVWTLVDRPKGVRPVGCKWVYKRKIGADREVTTFKARLVAKGYTQRLGMDVTMAFLNGFIEEEIYTDQPDGFTVVGEEQKNDFGPCVYKKVSGSSVFVLVLYVDDILLIGNEIKMLGDTKAWLSTQFSMKDLGEASYILGIKIFRDRFKRILGMTQNSYVEKVLKTLEMKHSKRGFIPMRHRVKLSKKQSPKPDEELKRMLDTQYASVVGSIQYVAQCTRPDIAYALSVTSIYQTCVGEAHWTAANTILKYLKRTKDVFLVYSGGELILEGFSDASF</sequence>
<dbReference type="InterPro" id="IPR043502">
    <property type="entry name" value="DNA/RNA_pol_sf"/>
</dbReference>
<comment type="caution">
    <text evidence="9">The sequence shown here is derived from an EMBL/GenBank/DDBJ whole genome shotgun (WGS) entry which is preliminary data.</text>
</comment>
<dbReference type="InterPro" id="IPR012337">
    <property type="entry name" value="RNaseH-like_sf"/>
</dbReference>
<dbReference type="PANTHER" id="PTHR42648">
    <property type="entry name" value="TRANSPOSASE, PUTATIVE-RELATED"/>
    <property type="match status" value="1"/>
</dbReference>
<dbReference type="EMBL" id="JACGWL010000002">
    <property type="protein sequence ID" value="KAK4407825.1"/>
    <property type="molecule type" value="Genomic_DNA"/>
</dbReference>
<organism evidence="9 10">
    <name type="scientific">Sesamum angolense</name>
    <dbReference type="NCBI Taxonomy" id="2727404"/>
    <lineage>
        <taxon>Eukaryota</taxon>
        <taxon>Viridiplantae</taxon>
        <taxon>Streptophyta</taxon>
        <taxon>Embryophyta</taxon>
        <taxon>Tracheophyta</taxon>
        <taxon>Spermatophyta</taxon>
        <taxon>Magnoliopsida</taxon>
        <taxon>eudicotyledons</taxon>
        <taxon>Gunneridae</taxon>
        <taxon>Pentapetalae</taxon>
        <taxon>asterids</taxon>
        <taxon>lamiids</taxon>
        <taxon>Lamiales</taxon>
        <taxon>Pedaliaceae</taxon>
        <taxon>Sesamum</taxon>
    </lineage>
</organism>
<dbReference type="Pfam" id="PF14223">
    <property type="entry name" value="Retrotran_gag_2"/>
    <property type="match status" value="1"/>
</dbReference>
<feature type="domain" description="Reverse transcriptase Ty1/copia-type" evidence="6">
    <location>
        <begin position="710"/>
        <end position="802"/>
    </location>
</feature>
<dbReference type="Pfam" id="PF13976">
    <property type="entry name" value="gag_pre-integrs"/>
    <property type="match status" value="1"/>
</dbReference>